<evidence type="ECO:0000256" key="1">
    <source>
        <dbReference type="SAM" id="Phobius"/>
    </source>
</evidence>
<keyword evidence="1" id="KW-0812">Transmembrane</keyword>
<name>A0A6G8F406_9BACT</name>
<accession>A0A6G8F406</accession>
<organism evidence="2">
    <name type="scientific">uncultured Muribaculaceae bacterium</name>
    <dbReference type="NCBI Taxonomy" id="2301481"/>
    <lineage>
        <taxon>Bacteria</taxon>
        <taxon>Pseudomonadati</taxon>
        <taxon>Bacteroidota</taxon>
        <taxon>Bacteroidia</taxon>
        <taxon>Bacteroidales</taxon>
        <taxon>Muribaculaceae</taxon>
        <taxon>environmental samples</taxon>
    </lineage>
</organism>
<protein>
    <recommendedName>
        <fullName evidence="3">DUF4230 domain-containing protein</fullName>
    </recommendedName>
</protein>
<dbReference type="AlphaFoldDB" id="A0A6G8F406"/>
<proteinExistence type="predicted"/>
<keyword evidence="1" id="KW-1133">Transmembrane helix</keyword>
<keyword evidence="1" id="KW-0472">Membrane</keyword>
<gene>
    <name evidence="2" type="ORF">Muribac1_0810</name>
</gene>
<sequence length="196" mass="21984">MKVLKTALIIKLSLIALIAAAVAGVVFWWKSSPGVDRVTMENAKIKDITPMVRLLSTEFYEDVPLKASVGPRHFFGKMTVTGSIGFDLENVSQDMNGDTIIVALPREIITIRESTDPDSYRVIDTWTDKLFGSSNFTTAEVNQIKTKIIDSYRRKLYAEGTVTKARKEAVENLRRMLETVTRRPVIVTDPSPKGYQ</sequence>
<reference evidence="2" key="1">
    <citation type="journal article" date="2020" name="J. ISSAAS">
        <title>Lactobacilli and other gastrointestinal microbiota of Peromyscus leucopus, reservoir host for agents of Lyme disease and other zoonoses in North America.</title>
        <authorList>
            <person name="Milovic A."/>
            <person name="Bassam K."/>
            <person name="Shao H."/>
            <person name="Chatzistamou I."/>
            <person name="Tufts D.M."/>
            <person name="Diuk-Wasser M."/>
            <person name="Barbour A.G."/>
        </authorList>
    </citation>
    <scope>NUCLEOTIDE SEQUENCE</scope>
    <source>
        <strain evidence="2">LL71</strain>
    </source>
</reference>
<evidence type="ECO:0008006" key="3">
    <source>
        <dbReference type="Google" id="ProtNLM"/>
    </source>
</evidence>
<dbReference type="EMBL" id="MT002444">
    <property type="protein sequence ID" value="QIM10872.1"/>
    <property type="molecule type" value="Genomic_DNA"/>
</dbReference>
<feature type="transmembrane region" description="Helical" evidence="1">
    <location>
        <begin position="12"/>
        <end position="29"/>
    </location>
</feature>
<evidence type="ECO:0000313" key="2">
    <source>
        <dbReference type="EMBL" id="QIM10872.1"/>
    </source>
</evidence>